<keyword evidence="1" id="KW-0472">Membrane</keyword>
<dbReference type="RefSeq" id="WP_128214847.1">
    <property type="nucleotide sequence ID" value="NZ_CP025746.1"/>
</dbReference>
<dbReference type="InterPro" id="IPR007560">
    <property type="entry name" value="Restrct_endonuc_IV_Mrr"/>
</dbReference>
<keyword evidence="4" id="KW-1185">Reference proteome</keyword>
<protein>
    <recommendedName>
        <fullName evidence="2">Restriction endonuclease type IV Mrr domain-containing protein</fullName>
    </recommendedName>
</protein>
<dbReference type="GO" id="GO:0004519">
    <property type="term" value="F:endonuclease activity"/>
    <property type="evidence" value="ECO:0007669"/>
    <property type="project" value="InterPro"/>
</dbReference>
<sequence>MDIIRDFKFMISFFILCIVVNKILGIFAVIISKEGADIRQVYRLFCSSDLKLMKNEEVLEYICSILEDLGYKNPVIAENLEEVLCYKDNSPTVVYLLKSVDDLVDLDIFYSIIGKMKSKKLKKGILITKGGYIPQCYKEIKDIRNSGIDIKIIDGKELVKLIRKNIEKDMISEGAV</sequence>
<organism evidence="3 4">
    <name type="scientific">Clostridium manihotivorum</name>
    <dbReference type="NCBI Taxonomy" id="2320868"/>
    <lineage>
        <taxon>Bacteria</taxon>
        <taxon>Bacillati</taxon>
        <taxon>Bacillota</taxon>
        <taxon>Clostridia</taxon>
        <taxon>Eubacteriales</taxon>
        <taxon>Clostridiaceae</taxon>
        <taxon>Clostridium</taxon>
    </lineage>
</organism>
<feature type="domain" description="Restriction endonuclease type IV Mrr" evidence="2">
    <location>
        <begin position="53"/>
        <end position="162"/>
    </location>
</feature>
<evidence type="ECO:0000313" key="4">
    <source>
        <dbReference type="Proteomes" id="UP000286268"/>
    </source>
</evidence>
<keyword evidence="1" id="KW-0812">Transmembrane</keyword>
<evidence type="ECO:0000256" key="1">
    <source>
        <dbReference type="SAM" id="Phobius"/>
    </source>
</evidence>
<keyword evidence="1" id="KW-1133">Transmembrane helix</keyword>
<dbReference type="InterPro" id="IPR011856">
    <property type="entry name" value="tRNA_endonuc-like_dom_sf"/>
</dbReference>
<evidence type="ECO:0000259" key="2">
    <source>
        <dbReference type="Pfam" id="PF04471"/>
    </source>
</evidence>
<dbReference type="EMBL" id="CP025746">
    <property type="protein sequence ID" value="QAA34126.1"/>
    <property type="molecule type" value="Genomic_DNA"/>
</dbReference>
<name>A0A3R5TIB9_9CLOT</name>
<accession>A0A3R5TIB9</accession>
<dbReference type="KEGG" id="cmah:C1I91_22225"/>
<dbReference type="Proteomes" id="UP000286268">
    <property type="component" value="Chromosome"/>
</dbReference>
<dbReference type="AlphaFoldDB" id="A0A3R5TIB9"/>
<gene>
    <name evidence="3" type="ORF">C1I91_22225</name>
</gene>
<dbReference type="GO" id="GO:0003677">
    <property type="term" value="F:DNA binding"/>
    <property type="evidence" value="ECO:0007669"/>
    <property type="project" value="InterPro"/>
</dbReference>
<evidence type="ECO:0000313" key="3">
    <source>
        <dbReference type="EMBL" id="QAA34126.1"/>
    </source>
</evidence>
<dbReference type="Gene3D" id="3.40.1350.10">
    <property type="match status" value="1"/>
</dbReference>
<proteinExistence type="predicted"/>
<feature type="transmembrane region" description="Helical" evidence="1">
    <location>
        <begin position="7"/>
        <end position="31"/>
    </location>
</feature>
<reference evidence="3 4" key="1">
    <citation type="submission" date="2018-01" db="EMBL/GenBank/DDBJ databases">
        <title>Genome Sequencing and Assembly of Anaerobacter polyendosporus strain CT4.</title>
        <authorList>
            <person name="Tachaapaikoon C."/>
            <person name="Sutheeworapong S."/>
            <person name="Jenjaroenpun P."/>
            <person name="Wongsurawat T."/>
            <person name="Nookeaw I."/>
            <person name="Cheawchanlertfa P."/>
            <person name="Kosugi A."/>
            <person name="Cheevadhanarak S."/>
            <person name="Ratanakhanokchai K."/>
        </authorList>
    </citation>
    <scope>NUCLEOTIDE SEQUENCE [LARGE SCALE GENOMIC DNA]</scope>
    <source>
        <strain evidence="3 4">CT4</strain>
    </source>
</reference>
<dbReference type="GO" id="GO:0009307">
    <property type="term" value="P:DNA restriction-modification system"/>
    <property type="evidence" value="ECO:0007669"/>
    <property type="project" value="InterPro"/>
</dbReference>
<dbReference type="Pfam" id="PF04471">
    <property type="entry name" value="Mrr_cat"/>
    <property type="match status" value="1"/>
</dbReference>